<feature type="region of interest" description="Disordered" evidence="1">
    <location>
        <begin position="1"/>
        <end position="26"/>
    </location>
</feature>
<comment type="caution">
    <text evidence="3">The sequence shown here is derived from an EMBL/GenBank/DDBJ whole genome shotgun (WGS) entry which is preliminary data.</text>
</comment>
<evidence type="ECO:0000313" key="4">
    <source>
        <dbReference type="Proteomes" id="UP001271274"/>
    </source>
</evidence>
<evidence type="ECO:0000259" key="2">
    <source>
        <dbReference type="Pfam" id="PF00668"/>
    </source>
</evidence>
<dbReference type="Proteomes" id="UP001271274">
    <property type="component" value="Unassembled WGS sequence"/>
</dbReference>
<dbReference type="Gene3D" id="3.30.559.30">
    <property type="entry name" value="Nonribosomal peptide synthetase, condensation domain"/>
    <property type="match status" value="1"/>
</dbReference>
<keyword evidence="4" id="KW-1185">Reference proteome</keyword>
<proteinExistence type="predicted"/>
<dbReference type="Pfam" id="PF00668">
    <property type="entry name" value="Condensation"/>
    <property type="match status" value="1"/>
</dbReference>
<dbReference type="SUPFAM" id="SSF52777">
    <property type="entry name" value="CoA-dependent acyltransferases"/>
    <property type="match status" value="2"/>
</dbReference>
<protein>
    <submittedName>
        <fullName evidence="3">Condensation domain-containing protein</fullName>
    </submittedName>
</protein>
<reference evidence="3 4" key="1">
    <citation type="journal article" date="2023" name="Microb. Genom.">
        <title>Mesoterricola silvestris gen. nov., sp. nov., Mesoterricola sediminis sp. nov., Geothrix oryzae sp. nov., Geothrix edaphica sp. nov., Geothrix rubra sp. nov., and Geothrix limicola sp. nov., six novel members of Acidobacteriota isolated from soils.</title>
        <authorList>
            <person name="Weisberg A.J."/>
            <person name="Pearce E."/>
            <person name="Kramer C.G."/>
            <person name="Chang J.H."/>
            <person name="Clarke C.R."/>
        </authorList>
    </citation>
    <scope>NUCLEOTIDE SEQUENCE [LARGE SCALE GENOMIC DNA]</scope>
    <source>
        <strain evidence="3 4">ID09-01A</strain>
    </source>
</reference>
<accession>A0ABU4NWF1</accession>
<dbReference type="RefSeq" id="WP_319063923.1">
    <property type="nucleotide sequence ID" value="NZ_JARAYT010000042.1"/>
</dbReference>
<dbReference type="EMBL" id="JARAYU010000042">
    <property type="protein sequence ID" value="MDX3707138.1"/>
    <property type="molecule type" value="Genomic_DNA"/>
</dbReference>
<organism evidence="3 4">
    <name type="scientific">Streptomyces europaeiscabiei</name>
    <dbReference type="NCBI Taxonomy" id="146819"/>
    <lineage>
        <taxon>Bacteria</taxon>
        <taxon>Bacillati</taxon>
        <taxon>Actinomycetota</taxon>
        <taxon>Actinomycetes</taxon>
        <taxon>Kitasatosporales</taxon>
        <taxon>Streptomycetaceae</taxon>
        <taxon>Streptomyces</taxon>
    </lineage>
</organism>
<feature type="domain" description="Condensation" evidence="2">
    <location>
        <begin position="104"/>
        <end position="432"/>
    </location>
</feature>
<dbReference type="InterPro" id="IPR001242">
    <property type="entry name" value="Condensation_dom"/>
</dbReference>
<dbReference type="InterPro" id="IPR023213">
    <property type="entry name" value="CAT-like_dom_sf"/>
</dbReference>
<gene>
    <name evidence="3" type="ORF">PV662_47215</name>
</gene>
<dbReference type="PANTHER" id="PTHR45527:SF1">
    <property type="entry name" value="FATTY ACID SYNTHASE"/>
    <property type="match status" value="1"/>
</dbReference>
<feature type="compositionally biased region" description="Pro residues" evidence="1">
    <location>
        <begin position="11"/>
        <end position="23"/>
    </location>
</feature>
<evidence type="ECO:0000313" key="3">
    <source>
        <dbReference type="EMBL" id="MDX3707138.1"/>
    </source>
</evidence>
<sequence>MTTDGHHPSDAPAPTPGHPPAPEPGAVTVTVTFAGAPETRQAVVHVHGPAPTGPLDTGTAPAAALLTGHATVSPAFAGPLADRLTRPPAPSPAPAQAELPETFAATPLQRDVLADAVHHPDHHVEQLAWRWHGPLDTGRFTAAWQSVFDRETVLRAAFDWDPHPKVTVHRHATPEVVRHAHGTFPGRAVLMEHERVRGFDLRRPGLLRAALLDGAPPGTPGGTAPTEVLLTYHRALLDHWSVHALLREFYRAYCADGVLPGGERRPDLRDYVRWLGAQDPSAARDFWSREAARPAVRLPQAAPGAATGQTGTGRIRVRLTGDEVARLAAWAAHQGATESVAVHTVWAMLLHRASDAAAEPARVRFGVTVSGRGVFLGDIERTPGPFASPLPVSVEVDPAAPVSRLLGALRDCALDMSGYEWVAAGQIRDWLAQGPAAPQDEAGAVLADSLLVFEHRTRGLGELGPGLAERGLRVDAPDLVPACPPVPIGIVVHHDRQGGLVLTCVHDRARLDDARAFALLSASARLLRELPDIAGESVTVADLLDVLPCTDLPRLHERPVPPAEVGGPLVTLRAATAPRTGTACLVTPPGTPASWLAGLVRGTTGAHAVVALHPAAHGVRTCVMALRRHLRTTDGPLVLAGVSGVGAVACDIALGLAEDGGAPPPVVLAGGDSVGALAHAIETTLRRAEAKLERPSREQ</sequence>
<name>A0ABU4NWF1_9ACTN</name>
<evidence type="ECO:0000256" key="1">
    <source>
        <dbReference type="SAM" id="MobiDB-lite"/>
    </source>
</evidence>
<dbReference type="PANTHER" id="PTHR45527">
    <property type="entry name" value="NONRIBOSOMAL PEPTIDE SYNTHETASE"/>
    <property type="match status" value="1"/>
</dbReference>
<dbReference type="Gene3D" id="3.30.559.10">
    <property type="entry name" value="Chloramphenicol acetyltransferase-like domain"/>
    <property type="match status" value="1"/>
</dbReference>